<feature type="transmembrane region" description="Helical" evidence="1">
    <location>
        <begin position="88"/>
        <end position="109"/>
    </location>
</feature>
<evidence type="ECO:0000256" key="1">
    <source>
        <dbReference type="SAM" id="Phobius"/>
    </source>
</evidence>
<organism evidence="2 3">
    <name type="scientific">Fischerella thermalis CCMEE 5330</name>
    <dbReference type="NCBI Taxonomy" id="2019670"/>
    <lineage>
        <taxon>Bacteria</taxon>
        <taxon>Bacillati</taxon>
        <taxon>Cyanobacteriota</taxon>
        <taxon>Cyanophyceae</taxon>
        <taxon>Nostocales</taxon>
        <taxon>Hapalosiphonaceae</taxon>
        <taxon>Fischerella</taxon>
    </lineage>
</organism>
<feature type="transmembrane region" description="Helical" evidence="1">
    <location>
        <begin position="140"/>
        <end position="159"/>
    </location>
</feature>
<dbReference type="Proteomes" id="UP000234966">
    <property type="component" value="Unassembled WGS sequence"/>
</dbReference>
<keyword evidence="1" id="KW-0472">Membrane</keyword>
<keyword evidence="1" id="KW-0812">Transmembrane</keyword>
<accession>A0A2N6MNT4</accession>
<feature type="transmembrane region" description="Helical" evidence="1">
    <location>
        <begin position="165"/>
        <end position="198"/>
    </location>
</feature>
<feature type="transmembrane region" description="Helical" evidence="1">
    <location>
        <begin position="325"/>
        <end position="345"/>
    </location>
</feature>
<evidence type="ECO:0008006" key="4">
    <source>
        <dbReference type="Google" id="ProtNLM"/>
    </source>
</evidence>
<protein>
    <recommendedName>
        <fullName evidence="4">Glycosyltransferase RgtA/B/C/D-like domain-containing protein</fullName>
    </recommendedName>
</protein>
<evidence type="ECO:0000313" key="2">
    <source>
        <dbReference type="EMBL" id="PMB48382.1"/>
    </source>
</evidence>
<feature type="transmembrane region" description="Helical" evidence="1">
    <location>
        <begin position="417"/>
        <end position="435"/>
    </location>
</feature>
<evidence type="ECO:0000313" key="3">
    <source>
        <dbReference type="Proteomes" id="UP000234966"/>
    </source>
</evidence>
<keyword evidence="1" id="KW-1133">Transmembrane helix</keyword>
<sequence length="559" mass="61134">MRRVENAARAAFWLVVVGWLVSAAFKLSLSDTIIFDYDIVPVVALGWEWLHAGGAFPVHGTLASVAAYNLPGLVWLHLPALMVTSSPWLAMLLTLLWVNMLGTFAAYALGRELSHPLGGAAAALLFTFSEGAIAATTIAWAQLLLPTFFVGVALCLFRWQRTGHGGWMLAAGLIALLAFMTHFSAVLLLPVMIVFWLLSGAVVRWRWLLLTAALAGGLLAPYLAFQAQRDFRDLQAFLTRRVQIPHEAFEAVRAEARRLANAQAAPVAAAPAPFTPAPAPSPEPENRVLRFVQRLPRELALAVESQTQFIVRAPLDSPTNGLEQALTWALRLALLGVSAAALWGVGRRVVRRVPRRAGRGWAGQMTLLLALPLTLVAGMLVLRVYPTENASYLAGLQGWFAVLTGAALGVMMTRWRWLRVPVLALVIGACVVSVVHHQQRLEARQEALFPRAWYYRTLHALADHIAASIAPARTVTVGYALWPQTRTFDWVPAWGLVDRGYRAGMSLDFVLLAEHGIQNLNTDPYGVADAPDFIMVFTPDLGDRRAVIEVNGAALLDTR</sequence>
<feature type="transmembrane region" description="Helical" evidence="1">
    <location>
        <begin position="366"/>
        <end position="385"/>
    </location>
</feature>
<feature type="transmembrane region" description="Helical" evidence="1">
    <location>
        <begin position="54"/>
        <end position="76"/>
    </location>
</feature>
<proteinExistence type="predicted"/>
<reference evidence="2 3" key="1">
    <citation type="submission" date="2017-07" db="EMBL/GenBank/DDBJ databases">
        <title>Genomes of Fischerella (Mastigocladus) sp. strains.</title>
        <authorList>
            <person name="Miller S.R."/>
        </authorList>
    </citation>
    <scope>NUCLEOTIDE SEQUENCE [LARGE SCALE GENOMIC DNA]</scope>
    <source>
        <strain evidence="2 3">CCMEE 5330</strain>
    </source>
</reference>
<dbReference type="EMBL" id="NMQI01000029">
    <property type="protein sequence ID" value="PMB48382.1"/>
    <property type="molecule type" value="Genomic_DNA"/>
</dbReference>
<dbReference type="AlphaFoldDB" id="A0A2N6MNT4"/>
<name>A0A2N6MNT4_9CYAN</name>
<feature type="transmembrane region" description="Helical" evidence="1">
    <location>
        <begin position="391"/>
        <end position="410"/>
    </location>
</feature>
<comment type="caution">
    <text evidence="2">The sequence shown here is derived from an EMBL/GenBank/DDBJ whole genome shotgun (WGS) entry which is preliminary data.</text>
</comment>
<feature type="transmembrane region" description="Helical" evidence="1">
    <location>
        <begin position="205"/>
        <end position="225"/>
    </location>
</feature>
<gene>
    <name evidence="2" type="ORF">CEN41_01260</name>
</gene>